<dbReference type="InterPro" id="IPR013378">
    <property type="entry name" value="InlB-like_B-rpt"/>
</dbReference>
<dbReference type="GO" id="GO:0016798">
    <property type="term" value="F:hydrolase activity, acting on glycosyl bonds"/>
    <property type="evidence" value="ECO:0007669"/>
    <property type="project" value="UniProtKB-KW"/>
</dbReference>
<dbReference type="NCBIfam" id="TIGR02543">
    <property type="entry name" value="List_Bact_rpt"/>
    <property type="match status" value="1"/>
</dbReference>
<dbReference type="GO" id="GO:0005975">
    <property type="term" value="P:carbohydrate metabolic process"/>
    <property type="evidence" value="ECO:0007669"/>
    <property type="project" value="UniProtKB-ARBA"/>
</dbReference>
<protein>
    <submittedName>
        <fullName evidence="4">Leucine-rich repeat protein</fullName>
    </submittedName>
</protein>
<dbReference type="EMBL" id="JAUMVS010000215">
    <property type="protein sequence ID" value="MDO4842562.1"/>
    <property type="molecule type" value="Genomic_DNA"/>
</dbReference>
<dbReference type="InterPro" id="IPR003961">
    <property type="entry name" value="FN3_dom"/>
</dbReference>
<dbReference type="GO" id="GO:0030313">
    <property type="term" value="C:cell envelope"/>
    <property type="evidence" value="ECO:0007669"/>
    <property type="project" value="UniProtKB-SubCell"/>
</dbReference>
<feature type="non-terminal residue" evidence="4">
    <location>
        <position position="1"/>
    </location>
</feature>
<evidence type="ECO:0000256" key="1">
    <source>
        <dbReference type="ARBA" id="ARBA00004196"/>
    </source>
</evidence>
<sequence>LIVNWCAFADTNITSVWLPDNTQKVEGAAFYNKDQSTIIKVCVRKSEYYNEDNFASDNLQTCYMGKDVPDEEWAKLAWQGYHFTFSEEDAAEITGLSSSGSIKIRNGDTNLIVPAQDEDGNAITSVGKDAFREKAVTKVTVPDSITSIGEGAFATSSDAETAKCIKSAKLSASLTEIAPKLFENQLLTEIDIPSGVKTIGESAFSGNPLKTLTLPEGVTSIGKESFLNHQLQEITIPASVKIISESAFARNTVPRNRTIQKITLSEGLESIGAKAFSQALTSTCTTIDLPTTVTSLDSTAFDGSKSKVTLYSKVADQAKGTGEYAEVATDSSSYEIVYLPKVTFDAAGGTCDTTQVRLDRDRKLSQLPTATREGYSFDGWYTEAQGGDPVKSGSDSAEYTEDTTLYAHWTKTSQDVTPAVTLSAGTYTYDGKVKTPAVTVKVDGQTMDQDTYDVSYDGGRTNVGTYKVTVTMKGKYEGSGSATFKINPKGTSLTKLKKAKKALTATWKKQTAQTTGYQVQYATAQNFKSVKTKTVTSNQKTSLTVKSLKSKKKYYVRIRTYKTVSGTKYYSAWSGARSVKTK</sequence>
<proteinExistence type="predicted"/>
<dbReference type="PROSITE" id="PS50853">
    <property type="entry name" value="FN3"/>
    <property type="match status" value="1"/>
</dbReference>
<evidence type="ECO:0000313" key="4">
    <source>
        <dbReference type="EMBL" id="MDO4842562.1"/>
    </source>
</evidence>
<feature type="domain" description="Fibronectin type-III" evidence="3">
    <location>
        <begin position="487"/>
        <end position="582"/>
    </location>
</feature>
<dbReference type="Pfam" id="PF09479">
    <property type="entry name" value="Flg_new"/>
    <property type="match status" value="1"/>
</dbReference>
<dbReference type="InterPro" id="IPR032675">
    <property type="entry name" value="LRR_dom_sf"/>
</dbReference>
<gene>
    <name evidence="4" type="ORF">Q3982_07815</name>
</gene>
<dbReference type="Gene3D" id="3.80.10.10">
    <property type="entry name" value="Ribonuclease Inhibitor"/>
    <property type="match status" value="3"/>
</dbReference>
<dbReference type="InterPro" id="IPR026906">
    <property type="entry name" value="LRR_5"/>
</dbReference>
<dbReference type="SUPFAM" id="SSF49265">
    <property type="entry name" value="Fibronectin type III"/>
    <property type="match status" value="1"/>
</dbReference>
<organism evidence="4 5">
    <name type="scientific">Phoenicibacter congonensis</name>
    <dbReference type="NCBI Taxonomy" id="1944646"/>
    <lineage>
        <taxon>Bacteria</taxon>
        <taxon>Bacillati</taxon>
        <taxon>Actinomycetota</taxon>
        <taxon>Coriobacteriia</taxon>
        <taxon>Eggerthellales</taxon>
        <taxon>Eggerthellaceae</taxon>
        <taxon>Phoenicibacter</taxon>
    </lineage>
</organism>
<accession>A0AA43UBD0</accession>
<dbReference type="AlphaFoldDB" id="A0AA43UBD0"/>
<dbReference type="PANTHER" id="PTHR45661">
    <property type="entry name" value="SURFACE ANTIGEN"/>
    <property type="match status" value="1"/>
</dbReference>
<name>A0AA43UBD0_9ACTN</name>
<dbReference type="PANTHER" id="PTHR45661:SF3">
    <property type="entry name" value="IG-LIKE DOMAIN-CONTAINING PROTEIN"/>
    <property type="match status" value="1"/>
</dbReference>
<keyword evidence="2" id="KW-0378">Hydrolase</keyword>
<comment type="subcellular location">
    <subcellularLocation>
        <location evidence="1">Cell envelope</location>
    </subcellularLocation>
</comment>
<dbReference type="Pfam" id="PF00041">
    <property type="entry name" value="fn3"/>
    <property type="match status" value="1"/>
</dbReference>
<dbReference type="InterPro" id="IPR042229">
    <property type="entry name" value="Listeria/Bacterioides_rpt_sf"/>
</dbReference>
<dbReference type="Proteomes" id="UP001168575">
    <property type="component" value="Unassembled WGS sequence"/>
</dbReference>
<evidence type="ECO:0000259" key="3">
    <source>
        <dbReference type="PROSITE" id="PS50853"/>
    </source>
</evidence>
<evidence type="ECO:0000313" key="5">
    <source>
        <dbReference type="Proteomes" id="UP001168575"/>
    </source>
</evidence>
<keyword evidence="2" id="KW-0326">Glycosidase</keyword>
<evidence type="ECO:0000256" key="2">
    <source>
        <dbReference type="ARBA" id="ARBA00023295"/>
    </source>
</evidence>
<dbReference type="Pfam" id="PF13306">
    <property type="entry name" value="LRR_5"/>
    <property type="match status" value="3"/>
</dbReference>
<reference evidence="4" key="1">
    <citation type="submission" date="2023-07" db="EMBL/GenBank/DDBJ databases">
        <title>Between Cages and Wild: Unraveling the Impact of Captivity on Animal Microbiomes and Antimicrobial Resistance.</title>
        <authorList>
            <person name="Schmartz G.P."/>
            <person name="Rehner J."/>
            <person name="Schuff M.J."/>
            <person name="Becker S.L."/>
            <person name="Kravczyk M."/>
            <person name="Gurevich A."/>
            <person name="Francke R."/>
            <person name="Mueller R."/>
            <person name="Keller V."/>
            <person name="Keller A."/>
        </authorList>
    </citation>
    <scope>NUCLEOTIDE SEQUENCE</scope>
    <source>
        <strain evidence="4">S12M_St_49</strain>
    </source>
</reference>
<keyword evidence="5" id="KW-1185">Reference proteome</keyword>
<dbReference type="InterPro" id="IPR053139">
    <property type="entry name" value="Surface_bspA-like"/>
</dbReference>
<dbReference type="InterPro" id="IPR013783">
    <property type="entry name" value="Ig-like_fold"/>
</dbReference>
<comment type="caution">
    <text evidence="4">The sequence shown here is derived from an EMBL/GenBank/DDBJ whole genome shotgun (WGS) entry which is preliminary data.</text>
</comment>
<dbReference type="Gene3D" id="2.60.40.10">
    <property type="entry name" value="Immunoglobulins"/>
    <property type="match status" value="1"/>
</dbReference>
<dbReference type="Gene3D" id="2.60.40.4270">
    <property type="entry name" value="Listeria-Bacteroides repeat domain"/>
    <property type="match status" value="1"/>
</dbReference>
<dbReference type="InterPro" id="IPR036116">
    <property type="entry name" value="FN3_sf"/>
</dbReference>